<dbReference type="GO" id="GO:0006813">
    <property type="term" value="P:potassium ion transport"/>
    <property type="evidence" value="ECO:0007669"/>
    <property type="project" value="InterPro"/>
</dbReference>
<organism evidence="10 11">
    <name type="scientific">Lactobacillus equicursoris DSM 19284 = JCM 14600 = CIP 110162</name>
    <dbReference type="NCBI Taxonomy" id="1293597"/>
    <lineage>
        <taxon>Bacteria</taxon>
        <taxon>Bacillati</taxon>
        <taxon>Bacillota</taxon>
        <taxon>Bacilli</taxon>
        <taxon>Lactobacillales</taxon>
        <taxon>Lactobacillaceae</taxon>
        <taxon>Lactobacillus</taxon>
    </lineage>
</organism>
<keyword evidence="4 8" id="KW-1133">Transmembrane helix</keyword>
<reference evidence="10 11" key="1">
    <citation type="journal article" date="2015" name="Genome Announc.">
        <title>Expanding the biotechnology potential of lactobacilli through comparative genomics of 213 strains and associated genera.</title>
        <authorList>
            <person name="Sun Z."/>
            <person name="Harris H.M."/>
            <person name="McCann A."/>
            <person name="Guo C."/>
            <person name="Argimon S."/>
            <person name="Zhang W."/>
            <person name="Yang X."/>
            <person name="Jeffery I.B."/>
            <person name="Cooney J.C."/>
            <person name="Kagawa T.F."/>
            <person name="Liu W."/>
            <person name="Song Y."/>
            <person name="Salvetti E."/>
            <person name="Wrobel A."/>
            <person name="Rasinkangas P."/>
            <person name="Parkhill J."/>
            <person name="Rea M.C."/>
            <person name="O'Sullivan O."/>
            <person name="Ritari J."/>
            <person name="Douillard F.P."/>
            <person name="Paul Ross R."/>
            <person name="Yang R."/>
            <person name="Briner A.E."/>
            <person name="Felis G.E."/>
            <person name="de Vos W.M."/>
            <person name="Barrangou R."/>
            <person name="Klaenhammer T.R."/>
            <person name="Caufield P.W."/>
            <person name="Cui Y."/>
            <person name="Zhang H."/>
            <person name="O'Toole P.W."/>
        </authorList>
    </citation>
    <scope>NUCLEOTIDE SEQUENCE [LARGE SCALE GENOMIC DNA]</scope>
    <source>
        <strain evidence="10 11">DSM 19284</strain>
    </source>
</reference>
<dbReference type="GO" id="GO:0005886">
    <property type="term" value="C:plasma membrane"/>
    <property type="evidence" value="ECO:0007669"/>
    <property type="project" value="TreeGrafter"/>
</dbReference>
<keyword evidence="2" id="KW-0813">Transport</keyword>
<comment type="subcellular location">
    <subcellularLocation>
        <location evidence="1">Membrane</location>
        <topology evidence="1">Multi-pass membrane protein</topology>
    </subcellularLocation>
</comment>
<keyword evidence="7" id="KW-0868">Chloride</keyword>
<evidence type="ECO:0000313" key="11">
    <source>
        <dbReference type="Proteomes" id="UP000051074"/>
    </source>
</evidence>
<protein>
    <submittedName>
        <fullName evidence="10">Chloride transporter, ClC family</fullName>
    </submittedName>
</protein>
<name>A0A0R1M2X9_9LACO</name>
<evidence type="ECO:0000313" key="10">
    <source>
        <dbReference type="EMBL" id="KRL02302.1"/>
    </source>
</evidence>
<evidence type="ECO:0000256" key="4">
    <source>
        <dbReference type="ARBA" id="ARBA00022989"/>
    </source>
</evidence>
<evidence type="ECO:0000259" key="9">
    <source>
        <dbReference type="PROSITE" id="PS51202"/>
    </source>
</evidence>
<dbReference type="Pfam" id="PF00654">
    <property type="entry name" value="Voltage_CLC"/>
    <property type="match status" value="1"/>
</dbReference>
<feature type="transmembrane region" description="Helical" evidence="8">
    <location>
        <begin position="20"/>
        <end position="42"/>
    </location>
</feature>
<dbReference type="InterPro" id="IPR036721">
    <property type="entry name" value="RCK_C_sf"/>
</dbReference>
<feature type="transmembrane region" description="Helical" evidence="8">
    <location>
        <begin position="158"/>
        <end position="183"/>
    </location>
</feature>
<dbReference type="AlphaFoldDB" id="A0A0R1M2X9"/>
<dbReference type="InterPro" id="IPR014743">
    <property type="entry name" value="Cl-channel_core"/>
</dbReference>
<sequence>MGKHFMESEDRQTRKSNLRLLFEALVVGVVAGIVVGSFRWLIGQTLAMWQKGYQAAHGNPALLWLLAAGVLASVIVAGFLVKQQPHAGGSGIPEVELQLQGKLQLAWWPILWRKFIGGVLSIGSGLFLGREGPSIQLGSTIGQGVAQGFKASKTDSRVLLATGAASGLSAAFGAPLGGAMFIVEEVFHNFSPRVWLNALAGAIMANFVVSNVFGQTPVLAIDYKHSFPILQYWHLLLLGAFLGLIGRLYQWGLLNFSHVYQKIPVLPRWLHGVIPAVLLVPIMYFFPGYVGGGNNLILSLNQMHVTGILALIFLLRISFSIISYDSGLPGGIFLPILTMGALLGAVYGQFMVDLGWLDQKLVVNLVIFSMAGLFAAIVRSPFTAIMLIAEMVGSLLHLMPLAVVSVVAYIVNELLGGEPIYESLAGRMQTKEDNDYVGEADQLTFSVFEGSQMAGKKIKEIAWPDRTLVKVIHRGQKDIIPDGNTQLLAGDLVVLELDENQRGVVYDEVARLQNNQ</sequence>
<accession>A0A0R1M2X9</accession>
<evidence type="ECO:0000256" key="3">
    <source>
        <dbReference type="ARBA" id="ARBA00022692"/>
    </source>
</evidence>
<dbReference type="InterPro" id="IPR001807">
    <property type="entry name" value="ClC"/>
</dbReference>
<dbReference type="Pfam" id="PF02080">
    <property type="entry name" value="TrkA_C"/>
    <property type="match status" value="1"/>
</dbReference>
<dbReference type="PANTHER" id="PTHR45711">
    <property type="entry name" value="CHLORIDE CHANNEL PROTEIN"/>
    <property type="match status" value="1"/>
</dbReference>
<feature type="transmembrane region" description="Helical" evidence="8">
    <location>
        <begin position="330"/>
        <end position="349"/>
    </location>
</feature>
<comment type="caution">
    <text evidence="10">The sequence shown here is derived from an EMBL/GenBank/DDBJ whole genome shotgun (WGS) entry which is preliminary data.</text>
</comment>
<feature type="transmembrane region" description="Helical" evidence="8">
    <location>
        <begin position="62"/>
        <end position="81"/>
    </location>
</feature>
<proteinExistence type="predicted"/>
<keyword evidence="11" id="KW-1185">Reference proteome</keyword>
<dbReference type="InterPro" id="IPR006037">
    <property type="entry name" value="RCK_C"/>
</dbReference>
<evidence type="ECO:0000256" key="2">
    <source>
        <dbReference type="ARBA" id="ARBA00022448"/>
    </source>
</evidence>
<gene>
    <name evidence="10" type="ORF">FC20_GL000334</name>
</gene>
<dbReference type="SUPFAM" id="SSF81340">
    <property type="entry name" value="Clc chloride channel"/>
    <property type="match status" value="1"/>
</dbReference>
<evidence type="ECO:0000256" key="7">
    <source>
        <dbReference type="ARBA" id="ARBA00023214"/>
    </source>
</evidence>
<keyword evidence="5" id="KW-0406">Ion transport</keyword>
<feature type="transmembrane region" description="Helical" evidence="8">
    <location>
        <begin position="232"/>
        <end position="249"/>
    </location>
</feature>
<feature type="transmembrane region" description="Helical" evidence="8">
    <location>
        <begin position="195"/>
        <end position="220"/>
    </location>
</feature>
<dbReference type="PROSITE" id="PS51202">
    <property type="entry name" value="RCK_C"/>
    <property type="match status" value="1"/>
</dbReference>
<keyword evidence="3 8" id="KW-0812">Transmembrane</keyword>
<dbReference type="Proteomes" id="UP000051074">
    <property type="component" value="Unassembled WGS sequence"/>
</dbReference>
<dbReference type="GO" id="GO:0008324">
    <property type="term" value="F:monoatomic cation transmembrane transporter activity"/>
    <property type="evidence" value="ECO:0007669"/>
    <property type="project" value="InterPro"/>
</dbReference>
<dbReference type="GO" id="GO:0005247">
    <property type="term" value="F:voltage-gated chloride channel activity"/>
    <property type="evidence" value="ECO:0007669"/>
    <property type="project" value="TreeGrafter"/>
</dbReference>
<feature type="transmembrane region" description="Helical" evidence="8">
    <location>
        <begin position="269"/>
        <end position="291"/>
    </location>
</feature>
<evidence type="ECO:0000256" key="8">
    <source>
        <dbReference type="SAM" id="Phobius"/>
    </source>
</evidence>
<dbReference type="CDD" id="cd01031">
    <property type="entry name" value="EriC"/>
    <property type="match status" value="1"/>
</dbReference>
<dbReference type="EMBL" id="AZDU01000014">
    <property type="protein sequence ID" value="KRL02302.1"/>
    <property type="molecule type" value="Genomic_DNA"/>
</dbReference>
<dbReference type="PANTHER" id="PTHR45711:SF6">
    <property type="entry name" value="CHLORIDE CHANNEL PROTEIN"/>
    <property type="match status" value="1"/>
</dbReference>
<dbReference type="PRINTS" id="PR00762">
    <property type="entry name" value="CLCHANNEL"/>
</dbReference>
<evidence type="ECO:0000256" key="5">
    <source>
        <dbReference type="ARBA" id="ARBA00023065"/>
    </source>
</evidence>
<feature type="transmembrane region" description="Helical" evidence="8">
    <location>
        <begin position="303"/>
        <end position="324"/>
    </location>
</feature>
<feature type="transmembrane region" description="Helical" evidence="8">
    <location>
        <begin position="361"/>
        <end position="378"/>
    </location>
</feature>
<feature type="domain" description="RCK C-terminal" evidence="9">
    <location>
        <begin position="429"/>
        <end position="515"/>
    </location>
</feature>
<keyword evidence="6 8" id="KW-0472">Membrane</keyword>
<evidence type="ECO:0000256" key="1">
    <source>
        <dbReference type="ARBA" id="ARBA00004141"/>
    </source>
</evidence>
<dbReference type="Gene3D" id="3.30.70.1450">
    <property type="entry name" value="Regulator of K+ conductance, C-terminal domain"/>
    <property type="match status" value="1"/>
</dbReference>
<dbReference type="STRING" id="1293597.FC20_GL000334"/>
<dbReference type="Gene3D" id="1.10.3080.10">
    <property type="entry name" value="Clc chloride channel"/>
    <property type="match status" value="1"/>
</dbReference>
<evidence type="ECO:0000256" key="6">
    <source>
        <dbReference type="ARBA" id="ARBA00023136"/>
    </source>
</evidence>
<feature type="transmembrane region" description="Helical" evidence="8">
    <location>
        <begin position="384"/>
        <end position="411"/>
    </location>
</feature>
<dbReference type="PATRIC" id="fig|1293597.4.peg.380"/>
<dbReference type="SUPFAM" id="SSF116726">
    <property type="entry name" value="TrkA C-terminal domain-like"/>
    <property type="match status" value="1"/>
</dbReference>